<reference evidence="5" key="1">
    <citation type="submission" date="2020-05" db="UniProtKB">
        <authorList>
            <consortium name="EnsemblMetazoa"/>
        </authorList>
    </citation>
    <scope>IDENTIFICATION</scope>
    <source>
        <strain evidence="5">BB02</strain>
    </source>
</reference>
<dbReference type="GO" id="GO:0004726">
    <property type="term" value="F:non-membrane spanning protein tyrosine phosphatase activity"/>
    <property type="evidence" value="ECO:0007669"/>
    <property type="project" value="InterPro"/>
</dbReference>
<dbReference type="Gene3D" id="3.90.190.10">
    <property type="entry name" value="Protein tyrosine phosphatase superfamily"/>
    <property type="match status" value="1"/>
</dbReference>
<evidence type="ECO:0000259" key="4">
    <source>
        <dbReference type="PROSITE" id="PS50055"/>
    </source>
</evidence>
<accession>A0A2C9LHR0</accession>
<dbReference type="InterPro" id="IPR029021">
    <property type="entry name" value="Prot-tyrosine_phosphatase-like"/>
</dbReference>
<evidence type="ECO:0000313" key="5">
    <source>
        <dbReference type="EnsemblMetazoa" id="BGLB031227-PA"/>
    </source>
</evidence>
<evidence type="ECO:0000256" key="2">
    <source>
        <dbReference type="ARBA" id="ARBA00022801"/>
    </source>
</evidence>
<dbReference type="STRING" id="6526.A0A2C9LHR0"/>
<feature type="domain" description="Tyrosine-protein phosphatase" evidence="4">
    <location>
        <begin position="30"/>
        <end position="116"/>
    </location>
</feature>
<dbReference type="VEuPathDB" id="VectorBase:BGLAX_032897"/>
<dbReference type="VEuPathDB" id="VectorBase:BGLB031227"/>
<organism evidence="5 6">
    <name type="scientific">Biomphalaria glabrata</name>
    <name type="common">Bloodfluke planorb</name>
    <name type="synonym">Freshwater snail</name>
    <dbReference type="NCBI Taxonomy" id="6526"/>
    <lineage>
        <taxon>Eukaryota</taxon>
        <taxon>Metazoa</taxon>
        <taxon>Spiralia</taxon>
        <taxon>Lophotrochozoa</taxon>
        <taxon>Mollusca</taxon>
        <taxon>Gastropoda</taxon>
        <taxon>Heterobranchia</taxon>
        <taxon>Euthyneura</taxon>
        <taxon>Panpulmonata</taxon>
        <taxon>Hygrophila</taxon>
        <taxon>Lymnaeoidea</taxon>
        <taxon>Planorbidae</taxon>
        <taxon>Biomphalaria</taxon>
    </lineage>
</organism>
<name>A0A2C9LHR0_BIOGL</name>
<dbReference type="GO" id="GO:0005737">
    <property type="term" value="C:cytoplasm"/>
    <property type="evidence" value="ECO:0007669"/>
    <property type="project" value="TreeGrafter"/>
</dbReference>
<dbReference type="GO" id="GO:0005634">
    <property type="term" value="C:nucleus"/>
    <property type="evidence" value="ECO:0007669"/>
    <property type="project" value="TreeGrafter"/>
</dbReference>
<dbReference type="InterPro" id="IPR047170">
    <property type="entry name" value="PTN12/18/22"/>
</dbReference>
<dbReference type="PANTHER" id="PTHR45983:SF4">
    <property type="entry name" value="TYROSINE-PROTEIN PHOSPHATASE NON-RECEPTOR TYPE 18"/>
    <property type="match status" value="1"/>
</dbReference>
<dbReference type="InterPro" id="IPR000242">
    <property type="entry name" value="PTP_cat"/>
</dbReference>
<dbReference type="Proteomes" id="UP000076420">
    <property type="component" value="Unassembled WGS sequence"/>
</dbReference>
<gene>
    <name evidence="5" type="primary">106054100</name>
</gene>
<protein>
    <recommendedName>
        <fullName evidence="1">protein-tyrosine-phosphatase</fullName>
        <ecNumber evidence="1">3.1.3.48</ecNumber>
    </recommendedName>
</protein>
<dbReference type="EnsemblMetazoa" id="BGLB031227-RA">
    <property type="protein sequence ID" value="BGLB031227-PA"/>
    <property type="gene ID" value="BGLB031227"/>
</dbReference>
<keyword evidence="2" id="KW-0378">Hydrolase</keyword>
<dbReference type="EC" id="3.1.3.48" evidence="1"/>
<keyword evidence="3" id="KW-0904">Protein phosphatase</keyword>
<evidence type="ECO:0000256" key="3">
    <source>
        <dbReference type="ARBA" id="ARBA00022912"/>
    </source>
</evidence>
<dbReference type="PROSITE" id="PS50055">
    <property type="entry name" value="TYR_PHOSPHATASE_PTP"/>
    <property type="match status" value="1"/>
</dbReference>
<dbReference type="Pfam" id="PF00102">
    <property type="entry name" value="Y_phosphatase"/>
    <property type="match status" value="1"/>
</dbReference>
<dbReference type="PANTHER" id="PTHR45983">
    <property type="entry name" value="TYROSINE PHOSPHATSE N18, PUTATIVE-RELATED"/>
    <property type="match status" value="1"/>
</dbReference>
<dbReference type="KEGG" id="bgt:106054100"/>
<dbReference type="SUPFAM" id="SSF52799">
    <property type="entry name" value="(Phosphotyrosine protein) phosphatases II"/>
    <property type="match status" value="1"/>
</dbReference>
<sequence length="116" mass="13467">MPKDTKKCIKEFIRYVEKLEAEEDNDGNGFDKEYQRIQETQIQRRKDNIFTMDIGKTEANLKKNRYKDILPYDEHRVVLSTMDGEVDSDYINASRLIGVKGTGGYIATQGIIYHIS</sequence>
<proteinExistence type="predicted"/>
<dbReference type="AlphaFoldDB" id="A0A2C9LHR0"/>
<evidence type="ECO:0000256" key="1">
    <source>
        <dbReference type="ARBA" id="ARBA00013064"/>
    </source>
</evidence>
<evidence type="ECO:0000313" key="6">
    <source>
        <dbReference type="Proteomes" id="UP000076420"/>
    </source>
</evidence>